<sequence>MARQPLKIGVLIPRSGPAGIWAPSCEASAVLAACEINAAGGVLGRDIELIVRDAGSTDRSAVDAAASSVSLDSVEAVVAMVPSSARQPVRHVLKGRIPFVYSPQFEGDEHHPGIITIGETAAELLNPGIDWLVRKKNASRFFLLGNNYIWPQRSMAQARRLIGESGGRVVGEAEVPFGLEDQDFILSQIRQARPHVVMSWLLGHEAVVFNRAFAETGLAASILRFSTSIDETVLYGIGDDHTENLFVSSAYFSGVRSSNNDAFLEKYHQYFGACPAPPNAFGESLYEGVHCLSSLAQAAGSLQSQDLVSKVGRSSQSKTARGTAAKVATGNRHPVHIAAVDGLEFRIITP</sequence>
<dbReference type="InterPro" id="IPR028081">
    <property type="entry name" value="Leu-bd"/>
</dbReference>
<dbReference type="Proteomes" id="UP000192652">
    <property type="component" value="Unassembled WGS sequence"/>
</dbReference>
<protein>
    <submittedName>
        <fullName evidence="4">Amino acid ABC transporter</fullName>
    </submittedName>
</protein>
<dbReference type="PANTHER" id="PTHR47628:SF1">
    <property type="entry name" value="ALIPHATIC AMIDASE EXPRESSION-REGULATING PROTEIN"/>
    <property type="match status" value="1"/>
</dbReference>
<dbReference type="Gene3D" id="3.40.50.2300">
    <property type="match status" value="2"/>
</dbReference>
<keyword evidence="2" id="KW-0732">Signal</keyword>
<evidence type="ECO:0000256" key="1">
    <source>
        <dbReference type="ARBA" id="ARBA00010062"/>
    </source>
</evidence>
<accession>A0ABX3P8A6</accession>
<dbReference type="SUPFAM" id="SSF53822">
    <property type="entry name" value="Periplasmic binding protein-like I"/>
    <property type="match status" value="1"/>
</dbReference>
<evidence type="ECO:0000256" key="2">
    <source>
        <dbReference type="ARBA" id="ARBA00022729"/>
    </source>
</evidence>
<organism evidence="4 5">
    <name type="scientific">Xaviernesmea rhizosphaerae</name>
    <dbReference type="NCBI Taxonomy" id="1672749"/>
    <lineage>
        <taxon>Bacteria</taxon>
        <taxon>Pseudomonadati</taxon>
        <taxon>Pseudomonadota</taxon>
        <taxon>Alphaproteobacteria</taxon>
        <taxon>Hyphomicrobiales</taxon>
        <taxon>Rhizobiaceae</taxon>
        <taxon>Rhizobium/Agrobacterium group</taxon>
        <taxon>Xaviernesmea</taxon>
    </lineage>
</organism>
<dbReference type="InterPro" id="IPR028082">
    <property type="entry name" value="Peripla_BP_I"/>
</dbReference>
<dbReference type="PANTHER" id="PTHR47628">
    <property type="match status" value="1"/>
</dbReference>
<feature type="domain" description="Leucine-binding protein" evidence="3">
    <location>
        <begin position="5"/>
        <end position="336"/>
    </location>
</feature>
<gene>
    <name evidence="4" type="ORF">BTR14_22565</name>
</gene>
<evidence type="ECO:0000259" key="3">
    <source>
        <dbReference type="Pfam" id="PF13458"/>
    </source>
</evidence>
<reference evidence="4 5" key="1">
    <citation type="journal article" date="2017" name="Antonie Van Leeuwenhoek">
        <title>Rhizobium rhizosphaerae sp. nov., a novel species isolated from rice rhizosphere.</title>
        <authorList>
            <person name="Zhao J.J."/>
            <person name="Zhang J."/>
            <person name="Zhang R.J."/>
            <person name="Zhang C.W."/>
            <person name="Yin H.Q."/>
            <person name="Zhang X.X."/>
        </authorList>
    </citation>
    <scope>NUCLEOTIDE SEQUENCE [LARGE SCALE GENOMIC DNA]</scope>
    <source>
        <strain evidence="4 5">RD15</strain>
    </source>
</reference>
<dbReference type="RefSeq" id="WP_081177815.1">
    <property type="nucleotide sequence ID" value="NZ_MSPX01000037.1"/>
</dbReference>
<dbReference type="CDD" id="cd06358">
    <property type="entry name" value="PBP1_NHase"/>
    <property type="match status" value="1"/>
</dbReference>
<comment type="similarity">
    <text evidence="1">Belongs to the leucine-binding protein family.</text>
</comment>
<proteinExistence type="inferred from homology"/>
<dbReference type="Pfam" id="PF13458">
    <property type="entry name" value="Peripla_BP_6"/>
    <property type="match status" value="1"/>
</dbReference>
<evidence type="ECO:0000313" key="5">
    <source>
        <dbReference type="Proteomes" id="UP000192652"/>
    </source>
</evidence>
<evidence type="ECO:0000313" key="4">
    <source>
        <dbReference type="EMBL" id="OQP83286.1"/>
    </source>
</evidence>
<comment type="caution">
    <text evidence="4">The sequence shown here is derived from an EMBL/GenBank/DDBJ whole genome shotgun (WGS) entry which is preliminary data.</text>
</comment>
<name>A0ABX3P8A6_9HYPH</name>
<keyword evidence="5" id="KW-1185">Reference proteome</keyword>
<dbReference type="EMBL" id="MSPX01000037">
    <property type="protein sequence ID" value="OQP83286.1"/>
    <property type="molecule type" value="Genomic_DNA"/>
</dbReference>